<organism evidence="2 3">
    <name type="scientific">Halobacillus locisalis</name>
    <dbReference type="NCBI Taxonomy" id="220753"/>
    <lineage>
        <taxon>Bacteria</taxon>
        <taxon>Bacillati</taxon>
        <taxon>Bacillota</taxon>
        <taxon>Bacilli</taxon>
        <taxon>Bacillales</taxon>
        <taxon>Bacillaceae</taxon>
        <taxon>Halobacillus</taxon>
    </lineage>
</organism>
<feature type="transmembrane region" description="Helical" evidence="1">
    <location>
        <begin position="351"/>
        <end position="372"/>
    </location>
</feature>
<feature type="transmembrane region" description="Helical" evidence="1">
    <location>
        <begin position="104"/>
        <end position="128"/>
    </location>
</feature>
<reference evidence="2 3" key="1">
    <citation type="journal article" date="2004" name="Extremophiles">
        <title>Halobacillus locisalis sp. nov., a halophilic bacterium isolated from a marine solar saltern of the Yellow Sea in Korea.</title>
        <authorList>
            <person name="Yoon J.H."/>
            <person name="Kang K.H."/>
            <person name="Oh T.K."/>
            <person name="Park Y.H."/>
        </authorList>
    </citation>
    <scope>NUCLEOTIDE SEQUENCE [LARGE SCALE GENOMIC DNA]</scope>
    <source>
        <strain evidence="2 3">KCTC 3788</strain>
    </source>
</reference>
<dbReference type="Proteomes" id="UP000571017">
    <property type="component" value="Unassembled WGS sequence"/>
</dbReference>
<feature type="transmembrane region" description="Helical" evidence="1">
    <location>
        <begin position="378"/>
        <end position="399"/>
    </location>
</feature>
<feature type="transmembrane region" description="Helical" evidence="1">
    <location>
        <begin position="134"/>
        <end position="156"/>
    </location>
</feature>
<protein>
    <submittedName>
        <fullName evidence="2">ABC transporter permease</fullName>
    </submittedName>
</protein>
<feature type="transmembrane region" description="Helical" evidence="1">
    <location>
        <begin position="25"/>
        <end position="46"/>
    </location>
</feature>
<feature type="transmembrane region" description="Helical" evidence="1">
    <location>
        <begin position="58"/>
        <end position="76"/>
    </location>
</feature>
<evidence type="ECO:0000313" key="3">
    <source>
        <dbReference type="Proteomes" id="UP000571017"/>
    </source>
</evidence>
<keyword evidence="1" id="KW-1133">Transmembrane helix</keyword>
<proteinExistence type="predicted"/>
<dbReference type="Pfam" id="PF05975">
    <property type="entry name" value="EcsB"/>
    <property type="match status" value="1"/>
</dbReference>
<keyword evidence="1" id="KW-0812">Transmembrane</keyword>
<evidence type="ECO:0000313" key="2">
    <source>
        <dbReference type="EMBL" id="MBA2174557.1"/>
    </source>
</evidence>
<sequence length="405" mass="47923">MIDAKQFWRRRFSEHMKETNRYLKYIFNGHISFAMLFFISALAYYYQQWLVDLPESFPTAWIIATAFGLVASYSPVRTLLQEPDLVFLLPAEYQLNDYFKRCLYYSYIVQLYIILLVAAALGPLYFASYPELGIQYYLMMMVILLVIKAWNMISNWWMLKDRNPRTRLVDQGLKTVLNIAIFYFLAQGEWIFASIVTVLLVGVVLFSYSLSRQKAGLAWDLLLEKDQQRMRTFYRIANMFADVPHLKNTVKKRHALVNAMISTVSYRQDQTFAYLYRITFTRSSDYLGMYLRLIAIGALAIWFVPNVWVKIAFAILFLYLSAFQMMTLWNHHRTIIWLDIYPVKQDWKEQALLKWLKQILLFQTFLFGLLFIFQWNLIGLLAVWVGGSLFSLAFVNMYVKQKLTT</sequence>
<dbReference type="AlphaFoldDB" id="A0A838CR58"/>
<dbReference type="InterPro" id="IPR010288">
    <property type="entry name" value="EcsB_ABC"/>
</dbReference>
<keyword evidence="1" id="KW-0472">Membrane</keyword>
<gene>
    <name evidence="2" type="ORF">H0266_06500</name>
</gene>
<accession>A0A838CR58</accession>
<dbReference type="PIRSF" id="PIRSF037259">
    <property type="entry name" value="EcsB_ABC"/>
    <property type="match status" value="1"/>
</dbReference>
<comment type="caution">
    <text evidence="2">The sequence shown here is derived from an EMBL/GenBank/DDBJ whole genome shotgun (WGS) entry which is preliminary data.</text>
</comment>
<evidence type="ECO:0000256" key="1">
    <source>
        <dbReference type="SAM" id="Phobius"/>
    </source>
</evidence>
<name>A0A838CR58_9BACI</name>
<dbReference type="GO" id="GO:0016020">
    <property type="term" value="C:membrane"/>
    <property type="evidence" value="ECO:0007669"/>
    <property type="project" value="InterPro"/>
</dbReference>
<dbReference type="EMBL" id="JACEFG010000001">
    <property type="protein sequence ID" value="MBA2174557.1"/>
    <property type="molecule type" value="Genomic_DNA"/>
</dbReference>
<dbReference type="RefSeq" id="WP_181471548.1">
    <property type="nucleotide sequence ID" value="NZ_JACEFG010000001.1"/>
</dbReference>
<keyword evidence="3" id="KW-1185">Reference proteome</keyword>